<organism evidence="2 3">
    <name type="scientific">Piloderma croceum (strain F 1598)</name>
    <dbReference type="NCBI Taxonomy" id="765440"/>
    <lineage>
        <taxon>Eukaryota</taxon>
        <taxon>Fungi</taxon>
        <taxon>Dikarya</taxon>
        <taxon>Basidiomycota</taxon>
        <taxon>Agaricomycotina</taxon>
        <taxon>Agaricomycetes</taxon>
        <taxon>Agaricomycetidae</taxon>
        <taxon>Atheliales</taxon>
        <taxon>Atheliaceae</taxon>
        <taxon>Piloderma</taxon>
    </lineage>
</organism>
<evidence type="ECO:0000313" key="2">
    <source>
        <dbReference type="EMBL" id="KIM76635.1"/>
    </source>
</evidence>
<dbReference type="HOGENOM" id="CLU_1305274_0_0_1"/>
<reference evidence="2 3" key="1">
    <citation type="submission" date="2014-04" db="EMBL/GenBank/DDBJ databases">
        <authorList>
            <consortium name="DOE Joint Genome Institute"/>
            <person name="Kuo A."/>
            <person name="Tarkka M."/>
            <person name="Buscot F."/>
            <person name="Kohler A."/>
            <person name="Nagy L.G."/>
            <person name="Floudas D."/>
            <person name="Copeland A."/>
            <person name="Barry K.W."/>
            <person name="Cichocki N."/>
            <person name="Veneault-Fourrey C."/>
            <person name="LaButti K."/>
            <person name="Lindquist E.A."/>
            <person name="Lipzen A."/>
            <person name="Lundell T."/>
            <person name="Morin E."/>
            <person name="Murat C."/>
            <person name="Sun H."/>
            <person name="Tunlid A."/>
            <person name="Henrissat B."/>
            <person name="Grigoriev I.V."/>
            <person name="Hibbett D.S."/>
            <person name="Martin F."/>
            <person name="Nordberg H.P."/>
            <person name="Cantor M.N."/>
            <person name="Hua S.X."/>
        </authorList>
    </citation>
    <scope>NUCLEOTIDE SEQUENCE [LARGE SCALE GENOMIC DNA]</scope>
    <source>
        <strain evidence="2 3">F 1598</strain>
    </source>
</reference>
<dbReference type="AlphaFoldDB" id="A0A0C3EVV5"/>
<accession>A0A0C3EVV5</accession>
<dbReference type="Proteomes" id="UP000054166">
    <property type="component" value="Unassembled WGS sequence"/>
</dbReference>
<feature type="compositionally biased region" description="Low complexity" evidence="1">
    <location>
        <begin position="81"/>
        <end position="91"/>
    </location>
</feature>
<gene>
    <name evidence="2" type="ORF">PILCRDRAFT_643274</name>
</gene>
<dbReference type="InParanoid" id="A0A0C3EVV5"/>
<keyword evidence="3" id="KW-1185">Reference proteome</keyword>
<reference evidence="3" key="2">
    <citation type="submission" date="2015-01" db="EMBL/GenBank/DDBJ databases">
        <title>Evolutionary Origins and Diversification of the Mycorrhizal Mutualists.</title>
        <authorList>
            <consortium name="DOE Joint Genome Institute"/>
            <consortium name="Mycorrhizal Genomics Consortium"/>
            <person name="Kohler A."/>
            <person name="Kuo A."/>
            <person name="Nagy L.G."/>
            <person name="Floudas D."/>
            <person name="Copeland A."/>
            <person name="Barry K.W."/>
            <person name="Cichocki N."/>
            <person name="Veneault-Fourrey C."/>
            <person name="LaButti K."/>
            <person name="Lindquist E.A."/>
            <person name="Lipzen A."/>
            <person name="Lundell T."/>
            <person name="Morin E."/>
            <person name="Murat C."/>
            <person name="Riley R."/>
            <person name="Ohm R."/>
            <person name="Sun H."/>
            <person name="Tunlid A."/>
            <person name="Henrissat B."/>
            <person name="Grigoriev I.V."/>
            <person name="Hibbett D.S."/>
            <person name="Martin F."/>
        </authorList>
    </citation>
    <scope>NUCLEOTIDE SEQUENCE [LARGE SCALE GENOMIC DNA]</scope>
    <source>
        <strain evidence="3">F 1598</strain>
    </source>
</reference>
<sequence>MRFILLGLQNHHKILDTGNSPDQMPSAVTPLLPSVHFLETHTVSQFACVPNVTLPFHQQTSSPQSTDDNNRRNIESNYMHSSSSGSLCDSSPARCSSNVVTPNTSPSPMSGTATKLETITDISSQKHQSHFDAQLSPLNVSSPPENTLPTPAPARSIGVIDDTVLMALTEPFLMAWCQDITQDSLALHTQDYWMDENSVDNLWCLDSGMMR</sequence>
<protein>
    <submittedName>
        <fullName evidence="2">Uncharacterized protein</fullName>
    </submittedName>
</protein>
<feature type="compositionally biased region" description="Polar residues" evidence="1">
    <location>
        <begin position="56"/>
        <end position="67"/>
    </location>
</feature>
<name>A0A0C3EVV5_PILCF</name>
<proteinExistence type="predicted"/>
<feature type="region of interest" description="Disordered" evidence="1">
    <location>
        <begin position="56"/>
        <end position="113"/>
    </location>
</feature>
<dbReference type="EMBL" id="KN833033">
    <property type="protein sequence ID" value="KIM76635.1"/>
    <property type="molecule type" value="Genomic_DNA"/>
</dbReference>
<feature type="compositionally biased region" description="Polar residues" evidence="1">
    <location>
        <begin position="93"/>
        <end position="113"/>
    </location>
</feature>
<evidence type="ECO:0000313" key="3">
    <source>
        <dbReference type="Proteomes" id="UP000054166"/>
    </source>
</evidence>
<evidence type="ECO:0000256" key="1">
    <source>
        <dbReference type="SAM" id="MobiDB-lite"/>
    </source>
</evidence>